<evidence type="ECO:0000259" key="6">
    <source>
        <dbReference type="Pfam" id="PF03466"/>
    </source>
</evidence>
<keyword evidence="4" id="KW-0804">Transcription</keyword>
<reference evidence="7 8" key="1">
    <citation type="submission" date="2019-12" db="EMBL/GenBank/DDBJ databases">
        <authorList>
            <person name="Li J."/>
            <person name="Shi Y."/>
            <person name="Xu G."/>
            <person name="Xiao D."/>
            <person name="Ran X."/>
        </authorList>
    </citation>
    <scope>NUCLEOTIDE SEQUENCE [LARGE SCALE GENOMIC DNA]</scope>
    <source>
        <strain evidence="7 8">JCM 15915</strain>
    </source>
</reference>
<name>A0A7K1LF91_9MICC</name>
<dbReference type="OrthoDB" id="3388207at2"/>
<evidence type="ECO:0000313" key="7">
    <source>
        <dbReference type="EMBL" id="MUN53854.1"/>
    </source>
</evidence>
<dbReference type="GO" id="GO:0003677">
    <property type="term" value="F:DNA binding"/>
    <property type="evidence" value="ECO:0007669"/>
    <property type="project" value="UniProtKB-KW"/>
</dbReference>
<keyword evidence="8" id="KW-1185">Reference proteome</keyword>
<feature type="compositionally biased region" description="Basic and acidic residues" evidence="5">
    <location>
        <begin position="253"/>
        <end position="264"/>
    </location>
</feature>
<dbReference type="GO" id="GO:0003700">
    <property type="term" value="F:DNA-binding transcription factor activity"/>
    <property type="evidence" value="ECO:0007669"/>
    <property type="project" value="TreeGrafter"/>
</dbReference>
<dbReference type="RefSeq" id="WP_129313964.1">
    <property type="nucleotide sequence ID" value="NZ_NOIQ01000001.1"/>
</dbReference>
<comment type="similarity">
    <text evidence="1">Belongs to the LysR transcriptional regulatory family.</text>
</comment>
<feature type="compositionally biased region" description="Basic residues" evidence="5">
    <location>
        <begin position="286"/>
        <end position="300"/>
    </location>
</feature>
<feature type="domain" description="LysR substrate-binding" evidence="6">
    <location>
        <begin position="31"/>
        <end position="220"/>
    </location>
</feature>
<feature type="region of interest" description="Disordered" evidence="5">
    <location>
        <begin position="238"/>
        <end position="300"/>
    </location>
</feature>
<keyword evidence="2" id="KW-0805">Transcription regulation</keyword>
<dbReference type="GO" id="GO:0032993">
    <property type="term" value="C:protein-DNA complex"/>
    <property type="evidence" value="ECO:0007669"/>
    <property type="project" value="TreeGrafter"/>
</dbReference>
<comment type="caution">
    <text evidence="7">The sequence shown here is derived from an EMBL/GenBank/DDBJ whole genome shotgun (WGS) entry which is preliminary data.</text>
</comment>
<accession>A0A7K1LF91</accession>
<evidence type="ECO:0000313" key="8">
    <source>
        <dbReference type="Proteomes" id="UP000462152"/>
    </source>
</evidence>
<evidence type="ECO:0000256" key="2">
    <source>
        <dbReference type="ARBA" id="ARBA00023015"/>
    </source>
</evidence>
<dbReference type="AlphaFoldDB" id="A0A7K1LF91"/>
<evidence type="ECO:0000256" key="4">
    <source>
        <dbReference type="ARBA" id="ARBA00023163"/>
    </source>
</evidence>
<keyword evidence="3" id="KW-0238">DNA-binding</keyword>
<dbReference type="InterPro" id="IPR005119">
    <property type="entry name" value="LysR_subst-bd"/>
</dbReference>
<dbReference type="Gene3D" id="3.40.190.10">
    <property type="entry name" value="Periplasmic binding protein-like II"/>
    <property type="match status" value="2"/>
</dbReference>
<protein>
    <submittedName>
        <fullName evidence="7">Transcriptional regulator</fullName>
    </submittedName>
</protein>
<evidence type="ECO:0000256" key="1">
    <source>
        <dbReference type="ARBA" id="ARBA00009437"/>
    </source>
</evidence>
<dbReference type="PANTHER" id="PTHR30346:SF0">
    <property type="entry name" value="HCA OPERON TRANSCRIPTIONAL ACTIVATOR HCAR"/>
    <property type="match status" value="1"/>
</dbReference>
<organism evidence="7 8">
    <name type="scientific">Rothia koreensis</name>
    <dbReference type="NCBI Taxonomy" id="592378"/>
    <lineage>
        <taxon>Bacteria</taxon>
        <taxon>Bacillati</taxon>
        <taxon>Actinomycetota</taxon>
        <taxon>Actinomycetes</taxon>
        <taxon>Micrococcales</taxon>
        <taxon>Micrococcaceae</taxon>
        <taxon>Rothia</taxon>
    </lineage>
</organism>
<dbReference type="Proteomes" id="UP000462152">
    <property type="component" value="Unassembled WGS sequence"/>
</dbReference>
<evidence type="ECO:0000256" key="3">
    <source>
        <dbReference type="ARBA" id="ARBA00023125"/>
    </source>
</evidence>
<gene>
    <name evidence="7" type="ORF">GMA10_01195</name>
</gene>
<dbReference type="SUPFAM" id="SSF53850">
    <property type="entry name" value="Periplasmic binding protein-like II"/>
    <property type="match status" value="1"/>
</dbReference>
<feature type="region of interest" description="Disordered" evidence="5">
    <location>
        <begin position="1"/>
        <end position="36"/>
    </location>
</feature>
<dbReference type="PANTHER" id="PTHR30346">
    <property type="entry name" value="TRANSCRIPTIONAL DUAL REGULATOR HCAR-RELATED"/>
    <property type="match status" value="1"/>
</dbReference>
<proteinExistence type="inferred from homology"/>
<evidence type="ECO:0000256" key="5">
    <source>
        <dbReference type="SAM" id="MobiDB-lite"/>
    </source>
</evidence>
<dbReference type="Pfam" id="PF03466">
    <property type="entry name" value="LysR_substrate"/>
    <property type="match status" value="1"/>
</dbReference>
<dbReference type="EMBL" id="WOGT01000001">
    <property type="protein sequence ID" value="MUN53854.1"/>
    <property type="molecule type" value="Genomic_DNA"/>
</dbReference>
<sequence length="300" mass="32948">MTDTPSGGSTEPDDAAPADASPERDEVLGPPRDGLTVGFVPGIMPDKWFSRWDERFGTTTPLTRVALDEGSGVEALRSSAAHMALLRPDDERGRPDATEFHAVRLFEEKPVVVLPVDHVLTLLDEVPVEELAEEFMLQDPTSIPEWADASSTYRAHHPRKLPSMRDTSDGIELVAAGIGLMIVPMSVARHHHRKDLTYRVVEDMPSRPVDLVWLRDDVSDRAPADEEILQEFVGIARGRKASSSRGSSGTAENAHRESGRKKEGPAPVRRKPGRAPSGRTSSTKNRSGKRSRTSSRGKKR</sequence>